<evidence type="ECO:0000313" key="1">
    <source>
        <dbReference type="EMBL" id="KIK21699.1"/>
    </source>
</evidence>
<dbReference type="AlphaFoldDB" id="A0A0C9Z6H2"/>
<accession>A0A0C9Z6H2</accession>
<reference evidence="2" key="2">
    <citation type="submission" date="2015-01" db="EMBL/GenBank/DDBJ databases">
        <title>Evolutionary Origins and Diversification of the Mycorrhizal Mutualists.</title>
        <authorList>
            <consortium name="DOE Joint Genome Institute"/>
            <consortium name="Mycorrhizal Genomics Consortium"/>
            <person name="Kohler A."/>
            <person name="Kuo A."/>
            <person name="Nagy L.G."/>
            <person name="Floudas D."/>
            <person name="Copeland A."/>
            <person name="Barry K.W."/>
            <person name="Cichocki N."/>
            <person name="Veneault-Fourrey C."/>
            <person name="LaButti K."/>
            <person name="Lindquist E.A."/>
            <person name="Lipzen A."/>
            <person name="Lundell T."/>
            <person name="Morin E."/>
            <person name="Murat C."/>
            <person name="Riley R."/>
            <person name="Ohm R."/>
            <person name="Sun H."/>
            <person name="Tunlid A."/>
            <person name="Henrissat B."/>
            <person name="Grigoriev I.V."/>
            <person name="Hibbett D.S."/>
            <person name="Martin F."/>
        </authorList>
    </citation>
    <scope>NUCLEOTIDE SEQUENCE [LARGE SCALE GENOMIC DNA]</scope>
    <source>
        <strain evidence="2">441</strain>
    </source>
</reference>
<organism evidence="1 2">
    <name type="scientific">Pisolithus microcarpus 441</name>
    <dbReference type="NCBI Taxonomy" id="765257"/>
    <lineage>
        <taxon>Eukaryota</taxon>
        <taxon>Fungi</taxon>
        <taxon>Dikarya</taxon>
        <taxon>Basidiomycota</taxon>
        <taxon>Agaricomycotina</taxon>
        <taxon>Agaricomycetes</taxon>
        <taxon>Agaricomycetidae</taxon>
        <taxon>Boletales</taxon>
        <taxon>Sclerodermatineae</taxon>
        <taxon>Pisolithaceae</taxon>
        <taxon>Pisolithus</taxon>
    </lineage>
</organism>
<feature type="non-terminal residue" evidence="1">
    <location>
        <position position="94"/>
    </location>
</feature>
<dbReference type="OrthoDB" id="3269417at2759"/>
<dbReference type="HOGENOM" id="CLU_116861_1_0_1"/>
<proteinExistence type="predicted"/>
<protein>
    <submittedName>
        <fullName evidence="1">Uncharacterized protein</fullName>
    </submittedName>
</protein>
<dbReference type="Proteomes" id="UP000054018">
    <property type="component" value="Unassembled WGS sequence"/>
</dbReference>
<evidence type="ECO:0000313" key="2">
    <source>
        <dbReference type="Proteomes" id="UP000054018"/>
    </source>
</evidence>
<dbReference type="EMBL" id="KN833748">
    <property type="protein sequence ID" value="KIK21699.1"/>
    <property type="molecule type" value="Genomic_DNA"/>
</dbReference>
<keyword evidence="2" id="KW-1185">Reference proteome</keyword>
<reference evidence="1 2" key="1">
    <citation type="submission" date="2014-04" db="EMBL/GenBank/DDBJ databases">
        <authorList>
            <consortium name="DOE Joint Genome Institute"/>
            <person name="Kuo A."/>
            <person name="Kohler A."/>
            <person name="Costa M.D."/>
            <person name="Nagy L.G."/>
            <person name="Floudas D."/>
            <person name="Copeland A."/>
            <person name="Barry K.W."/>
            <person name="Cichocki N."/>
            <person name="Veneault-Fourrey C."/>
            <person name="LaButti K."/>
            <person name="Lindquist E.A."/>
            <person name="Lipzen A."/>
            <person name="Lundell T."/>
            <person name="Morin E."/>
            <person name="Murat C."/>
            <person name="Sun H."/>
            <person name="Tunlid A."/>
            <person name="Henrissat B."/>
            <person name="Grigoriev I.V."/>
            <person name="Hibbett D.S."/>
            <person name="Martin F."/>
            <person name="Nordberg H.P."/>
            <person name="Cantor M.N."/>
            <person name="Hua S.X."/>
        </authorList>
    </citation>
    <scope>NUCLEOTIDE SEQUENCE [LARGE SCALE GENOMIC DNA]</scope>
    <source>
        <strain evidence="1 2">441</strain>
    </source>
</reference>
<feature type="non-terminal residue" evidence="1">
    <location>
        <position position="1"/>
    </location>
</feature>
<gene>
    <name evidence="1" type="ORF">PISMIDRAFT_34736</name>
</gene>
<sequence length="94" mass="10865">KNSFAEILGPLRWNIFVMFTVDLLHEFELGVFKSVFRHLLHFISKTVGLALSHYYCPISFCDICSFGKGSIQQFPPDVSEMCQHAAWHFKNVLQ</sequence>
<name>A0A0C9Z6H2_9AGAM</name>
<dbReference type="STRING" id="765257.A0A0C9Z6H2"/>